<keyword evidence="2" id="KW-0732">Signal</keyword>
<evidence type="ECO:0000256" key="1">
    <source>
        <dbReference type="PROSITE-ProRule" id="PRU01360"/>
    </source>
</evidence>
<evidence type="ECO:0000313" key="5">
    <source>
        <dbReference type="Proteomes" id="UP000267159"/>
    </source>
</evidence>
<dbReference type="SUPFAM" id="SSF49464">
    <property type="entry name" value="Carboxypeptidase regulatory domain-like"/>
    <property type="match status" value="1"/>
</dbReference>
<comment type="subcellular location">
    <subcellularLocation>
        <location evidence="1">Cell outer membrane</location>
        <topology evidence="1">Multi-pass membrane protein</topology>
    </subcellularLocation>
</comment>
<keyword evidence="1" id="KW-0998">Cell outer membrane</keyword>
<dbReference type="NCBIfam" id="TIGR04056">
    <property type="entry name" value="OMP_RagA_SusC"/>
    <property type="match status" value="1"/>
</dbReference>
<keyword evidence="1" id="KW-1134">Transmembrane beta strand</keyword>
<feature type="signal peptide" evidence="2">
    <location>
        <begin position="1"/>
        <end position="43"/>
    </location>
</feature>
<proteinExistence type="inferred from homology"/>
<evidence type="ECO:0000259" key="3">
    <source>
        <dbReference type="Pfam" id="PF07715"/>
    </source>
</evidence>
<reference evidence="4 5" key="1">
    <citation type="submission" date="2018-09" db="EMBL/GenBank/DDBJ databases">
        <title>Murine metabolic-syndrome-specific gut microbial biobank.</title>
        <authorList>
            <person name="Liu C."/>
        </authorList>
    </citation>
    <scope>NUCLEOTIDE SEQUENCE [LARGE SCALE GENOMIC DNA]</scope>
    <source>
        <strain evidence="4 5">0.1X-D8-26</strain>
    </source>
</reference>
<gene>
    <name evidence="4" type="ORF">D7Y07_11500</name>
</gene>
<dbReference type="NCBIfam" id="TIGR04057">
    <property type="entry name" value="SusC_RagA_signa"/>
    <property type="match status" value="1"/>
</dbReference>
<dbReference type="Pfam" id="PF13715">
    <property type="entry name" value="CarbopepD_reg_2"/>
    <property type="match status" value="1"/>
</dbReference>
<dbReference type="STRING" id="1235814.GCA_000613385_01889"/>
<dbReference type="InterPro" id="IPR023997">
    <property type="entry name" value="TonB-dep_OMP_SusC/RagA_CS"/>
</dbReference>
<protein>
    <submittedName>
        <fullName evidence="4">SusC/RagA family TonB-linked outer membrane protein</fullName>
    </submittedName>
</protein>
<dbReference type="InterPro" id="IPR023996">
    <property type="entry name" value="TonB-dep_OMP_SusC/RagA"/>
</dbReference>
<feature type="chain" id="PRO_5018176671" evidence="2">
    <location>
        <begin position="44"/>
        <end position="1043"/>
    </location>
</feature>
<dbReference type="Pfam" id="PF07715">
    <property type="entry name" value="Plug"/>
    <property type="match status" value="1"/>
</dbReference>
<dbReference type="SUPFAM" id="SSF56935">
    <property type="entry name" value="Porins"/>
    <property type="match status" value="1"/>
</dbReference>
<organism evidence="4 5">
    <name type="scientific">Bacteroides acidifaciens</name>
    <dbReference type="NCBI Taxonomy" id="85831"/>
    <lineage>
        <taxon>Bacteria</taxon>
        <taxon>Pseudomonadati</taxon>
        <taxon>Bacteroidota</taxon>
        <taxon>Bacteroidia</taxon>
        <taxon>Bacteroidales</taxon>
        <taxon>Bacteroidaceae</taxon>
        <taxon>Bacteroides</taxon>
    </lineage>
</organism>
<comment type="caution">
    <text evidence="4">The sequence shown here is derived from an EMBL/GenBank/DDBJ whole genome shotgun (WGS) entry which is preliminary data.</text>
</comment>
<dbReference type="GO" id="GO:0009279">
    <property type="term" value="C:cell outer membrane"/>
    <property type="evidence" value="ECO:0007669"/>
    <property type="project" value="UniProtKB-SubCell"/>
</dbReference>
<feature type="domain" description="TonB-dependent receptor plug" evidence="3">
    <location>
        <begin position="154"/>
        <end position="271"/>
    </location>
</feature>
<sequence length="1043" mass="116476">MNVDRPVLTRVKCSLFLSLGKRTKYFCLVFILLGSVATNAVYAQQTVTGGKETARSPQRTVYKGIVIDEDDLPLAGVNVTLKGDKSIGVTTNENGHFQIALPEGKNVLVFSYIGMASQEVRVHEGKSVTVRMLPDAQQLGETVVTGIYTRKMDSFTGAASTYKAEELKAIGNQNILQSLSALDPSFVIAENNLAGADPNSMLDISINGKTSINGLSDTYGTDPDRPLFILDGFETTLERISDLSMDRVESITILKDAASAAIYGSKAANGVVVVETKKPEAGRLRFTYNGNYQVSWADLSDYNLMNAAEKLEFEKLSGRYGALDENGEILMDANRALYYSRYRNVVGGLDSYWLSEPLRTAFVHDHSLNAEGGDAAFRYGLTLRYKNAEGVMKNSGRQNIDGTVNLGYRIDRFNFSNQTNIYYTKTDNNVVSFSEFSSANPYYAKYDENGEVYKVLESYQVLGGTEYAYNPLWDFQQKSFNRGDQLTLNNNFNVEFRPFDKMRIVGKFGFTTTRGKTEVFKSPFDSSFTSVEELKRGTFSRSDNNSTSYDGSLLASYGDAIGVHTYNFVGGAQLSENNTTMGAYLTQGYISDNFYNPNFSNSYPDGGKPSSSVAKARSASFYLNGNYAYDMRYLFDFNVRSDGASVFGVNNPFSTTYSLGVAWNIHNEKFFRQSKLVNTLRLRYTFGNPGNQNVDAKLANNVYTYYTKYPNPFGLAAIASKWGNKNLKWKRTQTHNIGLNATLFDRRLAVALDYTLRKSDPELINVEQPTSTGTSFIPMNIGATKNNNVSMTLGYDIIRRRELLWKVTANLLHTTTTYYNIGDLLEKLNQEGRAGQTLIRYYDGASATALWAIRSMGIDPMNGNEVFQKKDGTYTYKWDSAEEVECGDSTPKIQGNLGTTVRYKGFSLGVNFAYRLGGQTVLQTLLNKVENINNVAVRYNQDKRALHDRWQKPGDVAQFKRIDDTSETKISSRFIADENTLQCTSISLGYEDTTSDWIKKAGLSSVTFRIYTNNIFRLSTVKEERGLDYPFSRSVSASLGLRF</sequence>
<dbReference type="Proteomes" id="UP000267159">
    <property type="component" value="Unassembled WGS sequence"/>
</dbReference>
<name>A0A3L8AAX7_9BACE</name>
<dbReference type="InterPro" id="IPR008969">
    <property type="entry name" value="CarboxyPept-like_regulatory"/>
</dbReference>
<dbReference type="EMBL" id="RAZM01000034">
    <property type="protein sequence ID" value="RLT79813.1"/>
    <property type="molecule type" value="Genomic_DNA"/>
</dbReference>
<keyword evidence="1" id="KW-0472">Membrane</keyword>
<dbReference type="InterPro" id="IPR039426">
    <property type="entry name" value="TonB-dep_rcpt-like"/>
</dbReference>
<dbReference type="InterPro" id="IPR037066">
    <property type="entry name" value="Plug_dom_sf"/>
</dbReference>
<dbReference type="PROSITE" id="PS52016">
    <property type="entry name" value="TONB_DEPENDENT_REC_3"/>
    <property type="match status" value="1"/>
</dbReference>
<evidence type="ECO:0000256" key="2">
    <source>
        <dbReference type="SAM" id="SignalP"/>
    </source>
</evidence>
<evidence type="ECO:0000313" key="4">
    <source>
        <dbReference type="EMBL" id="RLT79813.1"/>
    </source>
</evidence>
<dbReference type="RefSeq" id="WP_121765993.1">
    <property type="nucleotide sequence ID" value="NZ_RAZM01000034.1"/>
</dbReference>
<keyword evidence="1" id="KW-0812">Transmembrane</keyword>
<keyword evidence="1" id="KW-0813">Transport</keyword>
<dbReference type="Gene3D" id="2.60.40.1120">
    <property type="entry name" value="Carboxypeptidase-like, regulatory domain"/>
    <property type="match status" value="1"/>
</dbReference>
<dbReference type="InterPro" id="IPR012910">
    <property type="entry name" value="Plug_dom"/>
</dbReference>
<dbReference type="Gene3D" id="2.170.130.10">
    <property type="entry name" value="TonB-dependent receptor, plug domain"/>
    <property type="match status" value="1"/>
</dbReference>
<accession>A0A3L8AAX7</accession>
<dbReference type="AlphaFoldDB" id="A0A3L8AAX7"/>
<comment type="similarity">
    <text evidence="1">Belongs to the TonB-dependent receptor family.</text>
</comment>